<dbReference type="AlphaFoldDB" id="A0AAW0XRS8"/>
<feature type="compositionally biased region" description="Polar residues" evidence="2">
    <location>
        <begin position="13"/>
        <end position="25"/>
    </location>
</feature>
<proteinExistence type="predicted"/>
<reference evidence="4 5" key="1">
    <citation type="journal article" date="2024" name="BMC Genomics">
        <title>Genome assembly of redclaw crayfish (Cherax quadricarinatus) provides insights into its immune adaptation and hypoxia tolerance.</title>
        <authorList>
            <person name="Liu Z."/>
            <person name="Zheng J."/>
            <person name="Li H."/>
            <person name="Fang K."/>
            <person name="Wang S."/>
            <person name="He J."/>
            <person name="Zhou D."/>
            <person name="Weng S."/>
            <person name="Chi M."/>
            <person name="Gu Z."/>
            <person name="He J."/>
            <person name="Li F."/>
            <person name="Wang M."/>
        </authorList>
    </citation>
    <scope>NUCLEOTIDE SEQUENCE [LARGE SCALE GENOMIC DNA]</scope>
    <source>
        <strain evidence="4">ZL_2023a</strain>
    </source>
</reference>
<feature type="non-terminal residue" evidence="4">
    <location>
        <position position="1"/>
    </location>
</feature>
<dbReference type="PANTHER" id="PTHR11254:SF320">
    <property type="entry name" value="HECT-TYPE E3 UBIQUITIN TRANSFERASE"/>
    <property type="match status" value="1"/>
</dbReference>
<evidence type="ECO:0000259" key="3">
    <source>
        <dbReference type="PROSITE" id="PS50020"/>
    </source>
</evidence>
<accession>A0AAW0XRS8</accession>
<feature type="region of interest" description="Disordered" evidence="2">
    <location>
        <begin position="289"/>
        <end position="321"/>
    </location>
</feature>
<dbReference type="EMBL" id="JARKIK010000029">
    <property type="protein sequence ID" value="KAK8742043.1"/>
    <property type="molecule type" value="Genomic_DNA"/>
</dbReference>
<evidence type="ECO:0000313" key="5">
    <source>
        <dbReference type="Proteomes" id="UP001445076"/>
    </source>
</evidence>
<dbReference type="PROSITE" id="PS50020">
    <property type="entry name" value="WW_DOMAIN_2"/>
    <property type="match status" value="2"/>
</dbReference>
<dbReference type="GO" id="GO:0016567">
    <property type="term" value="P:protein ubiquitination"/>
    <property type="evidence" value="ECO:0007669"/>
    <property type="project" value="TreeGrafter"/>
</dbReference>
<comment type="caution">
    <text evidence="4">The sequence shown here is derived from an EMBL/GenBank/DDBJ whole genome shotgun (WGS) entry which is preliminary data.</text>
</comment>
<feature type="compositionally biased region" description="Low complexity" evidence="2">
    <location>
        <begin position="65"/>
        <end position="108"/>
    </location>
</feature>
<evidence type="ECO:0000256" key="1">
    <source>
        <dbReference type="ARBA" id="ARBA00022679"/>
    </source>
</evidence>
<feature type="domain" description="WW" evidence="3">
    <location>
        <begin position="242"/>
        <end position="275"/>
    </location>
</feature>
<dbReference type="InterPro" id="IPR040524">
    <property type="entry name" value="HECW1_helix"/>
</dbReference>
<dbReference type="PANTHER" id="PTHR11254">
    <property type="entry name" value="HECT DOMAIN UBIQUITIN-PROTEIN LIGASE"/>
    <property type="match status" value="1"/>
</dbReference>
<dbReference type="Pfam" id="PF18436">
    <property type="entry name" value="HECW1_helix"/>
    <property type="match status" value="1"/>
</dbReference>
<dbReference type="SMART" id="SM00456">
    <property type="entry name" value="WW"/>
    <property type="match status" value="1"/>
</dbReference>
<evidence type="ECO:0000313" key="4">
    <source>
        <dbReference type="EMBL" id="KAK8742043.1"/>
    </source>
</evidence>
<feature type="domain" description="WW" evidence="3">
    <location>
        <begin position="1"/>
        <end position="19"/>
    </location>
</feature>
<dbReference type="SUPFAM" id="SSF51045">
    <property type="entry name" value="WW domain"/>
    <property type="match status" value="1"/>
</dbReference>
<keyword evidence="1" id="KW-0808">Transferase</keyword>
<feature type="region of interest" description="Disordered" evidence="2">
    <location>
        <begin position="13"/>
        <end position="108"/>
    </location>
</feature>
<evidence type="ECO:0000256" key="2">
    <source>
        <dbReference type="SAM" id="MobiDB-lite"/>
    </source>
</evidence>
<dbReference type="Proteomes" id="UP001445076">
    <property type="component" value="Unassembled WGS sequence"/>
</dbReference>
<protein>
    <recommendedName>
        <fullName evidence="3">WW domain-containing protein</fullName>
    </recommendedName>
</protein>
<keyword evidence="5" id="KW-1185">Reference proteome</keyword>
<dbReference type="Gene3D" id="2.20.70.10">
    <property type="match status" value="2"/>
</dbReference>
<dbReference type="GO" id="GO:0061630">
    <property type="term" value="F:ubiquitin protein ligase activity"/>
    <property type="evidence" value="ECO:0007669"/>
    <property type="project" value="TreeGrafter"/>
</dbReference>
<dbReference type="PROSITE" id="PS01159">
    <property type="entry name" value="WW_DOMAIN_1"/>
    <property type="match status" value="1"/>
</dbReference>
<feature type="non-terminal residue" evidence="4">
    <location>
        <position position="342"/>
    </location>
</feature>
<dbReference type="InterPro" id="IPR001202">
    <property type="entry name" value="WW_dom"/>
</dbReference>
<dbReference type="GO" id="GO:0048814">
    <property type="term" value="P:regulation of dendrite morphogenesis"/>
    <property type="evidence" value="ECO:0007669"/>
    <property type="project" value="TreeGrafter"/>
</dbReference>
<feature type="compositionally biased region" description="Low complexity" evidence="2">
    <location>
        <begin position="26"/>
        <end position="37"/>
    </location>
</feature>
<feature type="region of interest" description="Disordered" evidence="2">
    <location>
        <begin position="143"/>
        <end position="164"/>
    </location>
</feature>
<gene>
    <name evidence="4" type="ORF">OTU49_002074</name>
</gene>
<dbReference type="InterPro" id="IPR036020">
    <property type="entry name" value="WW_dom_sf"/>
</dbReference>
<sequence>RIFYIDHVNRTTTWQRPSGNDTAQTQRNQSTDQLQRQQLDRRYQSIRRTITSRRMEMDDFTATGSTSTLSSSTSTPALASSSSVPVLSSSTSASTNNVTTPTSCSSSISSCTMICTSSSSIQSPSSSASCTASFPLTTSSTTLPASSSTFHPPPSNSGSSSSSSVTSDRMDMLLQLPAVKFLTRSDFFSVLHMNDEACAVYERSASLRHMISRVRRDPAAFARYQHNRDLVNLVNQFSDKERDLPLGWEAKYDLSGKLFFIDHSSKTTSFMDPRLPIDAPFINASKLALPSSHHRRSRSPGDEDAARVPIPPPRPPTTIGSVCGGIAAHVTPNIPTAYNDKV</sequence>
<dbReference type="GO" id="GO:0006511">
    <property type="term" value="P:ubiquitin-dependent protein catabolic process"/>
    <property type="evidence" value="ECO:0007669"/>
    <property type="project" value="TreeGrafter"/>
</dbReference>
<dbReference type="InterPro" id="IPR050409">
    <property type="entry name" value="E3_ubiq-protein_ligase"/>
</dbReference>
<dbReference type="GO" id="GO:0005737">
    <property type="term" value="C:cytoplasm"/>
    <property type="evidence" value="ECO:0007669"/>
    <property type="project" value="TreeGrafter"/>
</dbReference>
<dbReference type="CDD" id="cd00201">
    <property type="entry name" value="WW"/>
    <property type="match status" value="2"/>
</dbReference>
<organism evidence="4 5">
    <name type="scientific">Cherax quadricarinatus</name>
    <name type="common">Australian red claw crayfish</name>
    <dbReference type="NCBI Taxonomy" id="27406"/>
    <lineage>
        <taxon>Eukaryota</taxon>
        <taxon>Metazoa</taxon>
        <taxon>Ecdysozoa</taxon>
        <taxon>Arthropoda</taxon>
        <taxon>Crustacea</taxon>
        <taxon>Multicrustacea</taxon>
        <taxon>Malacostraca</taxon>
        <taxon>Eumalacostraca</taxon>
        <taxon>Eucarida</taxon>
        <taxon>Decapoda</taxon>
        <taxon>Pleocyemata</taxon>
        <taxon>Astacidea</taxon>
        <taxon>Parastacoidea</taxon>
        <taxon>Parastacidae</taxon>
        <taxon>Cherax</taxon>
    </lineage>
</organism>
<name>A0AAW0XRS8_CHEQU</name>